<feature type="domain" description="Nucleolar protein 4 helical" evidence="2">
    <location>
        <begin position="67"/>
        <end position="130"/>
    </location>
</feature>
<accession>A0A8E0S4W1</accession>
<dbReference type="Proteomes" id="UP000728185">
    <property type="component" value="Unassembled WGS sequence"/>
</dbReference>
<protein>
    <recommendedName>
        <fullName evidence="2">Nucleolar protein 4 helical domain-containing protein</fullName>
    </recommendedName>
</protein>
<evidence type="ECO:0000313" key="4">
    <source>
        <dbReference type="Proteomes" id="UP000728185"/>
    </source>
</evidence>
<proteinExistence type="predicted"/>
<evidence type="ECO:0000259" key="2">
    <source>
        <dbReference type="Pfam" id="PF23079"/>
    </source>
</evidence>
<feature type="compositionally biased region" description="Low complexity" evidence="1">
    <location>
        <begin position="390"/>
        <end position="401"/>
    </location>
</feature>
<dbReference type="OrthoDB" id="6269848at2759"/>
<name>A0A8E0S4W1_9TREM</name>
<dbReference type="Pfam" id="PF23079">
    <property type="entry name" value="HTH_NOL4_2nd"/>
    <property type="match status" value="1"/>
</dbReference>
<keyword evidence="4" id="KW-1185">Reference proteome</keyword>
<evidence type="ECO:0000256" key="1">
    <source>
        <dbReference type="SAM" id="MobiDB-lite"/>
    </source>
</evidence>
<evidence type="ECO:0000313" key="3">
    <source>
        <dbReference type="EMBL" id="KAA0199228.1"/>
    </source>
</evidence>
<feature type="region of interest" description="Disordered" evidence="1">
    <location>
        <begin position="16"/>
        <end position="36"/>
    </location>
</feature>
<dbReference type="EMBL" id="LUCM01001249">
    <property type="protein sequence ID" value="KAA0199228.1"/>
    <property type="molecule type" value="Genomic_DNA"/>
</dbReference>
<dbReference type="InterPro" id="IPR056549">
    <property type="entry name" value="HTH_NOL4"/>
</dbReference>
<comment type="caution">
    <text evidence="3">The sequence shown here is derived from an EMBL/GenBank/DDBJ whole genome shotgun (WGS) entry which is preliminary data.</text>
</comment>
<reference evidence="3" key="1">
    <citation type="submission" date="2019-05" db="EMBL/GenBank/DDBJ databases">
        <title>Annotation for the trematode Fasciolopsis buski.</title>
        <authorList>
            <person name="Choi Y.-J."/>
        </authorList>
    </citation>
    <scope>NUCLEOTIDE SEQUENCE</scope>
    <source>
        <strain evidence="3">HT</strain>
        <tissue evidence="3">Whole worm</tissue>
    </source>
</reference>
<sequence length="478" mass="52262">MCEFYEPLDLTVNNTVQPEAPNQTELQATQQTEEDEPRQFSLASEIADSIAEPTRPVRRKITQDGLAFGVFVRKLIEELLDHRLPITQQSQPRLLQIEEACRREFPQFTSRQVRLKIRSQLKTHRRSMKKVEEGNTFETSYKPLADKPRPILPWGAPVGQPPCASTGPIQTPSYEVQAQLKSVVSDQENKLIYPRPSVMAMEINCLNTARVPNILVDVGVTTPGDNSQCLSLASEPNLRQNTVRQENNASADITIPNIPSIPLFSGLSEQQQKGDHSLTVPLLQQPNEFLMPSLMNLGSLGSTNGLNPLVIDMLKNLTGQMNDLNCPSDVSTSTNSPTNGIAQTLFPTRFAFSSSTKSDLDFANLFQMISQMNTEMKSDLPNNTVDKEAASSCNESGESSSPNVHLNSNPAASLLATSLRMSAGLMLQSAQLFEFVGLAAAAAHSLKSSTDPNENVTHFAAGNQTDLDTVNASPVGLE</sequence>
<feature type="region of interest" description="Disordered" evidence="1">
    <location>
        <begin position="377"/>
        <end position="407"/>
    </location>
</feature>
<dbReference type="AlphaFoldDB" id="A0A8E0S4W1"/>
<gene>
    <name evidence="3" type="ORF">FBUS_03527</name>
</gene>
<organism evidence="3 4">
    <name type="scientific">Fasciolopsis buskii</name>
    <dbReference type="NCBI Taxonomy" id="27845"/>
    <lineage>
        <taxon>Eukaryota</taxon>
        <taxon>Metazoa</taxon>
        <taxon>Spiralia</taxon>
        <taxon>Lophotrochozoa</taxon>
        <taxon>Platyhelminthes</taxon>
        <taxon>Trematoda</taxon>
        <taxon>Digenea</taxon>
        <taxon>Plagiorchiida</taxon>
        <taxon>Echinostomata</taxon>
        <taxon>Echinostomatoidea</taxon>
        <taxon>Fasciolidae</taxon>
        <taxon>Fasciolopsis</taxon>
    </lineage>
</organism>